<dbReference type="RefSeq" id="WP_182297758.1">
    <property type="nucleotide sequence ID" value="NZ_CP059851.1"/>
</dbReference>
<dbReference type="GO" id="GO:0032259">
    <property type="term" value="P:methylation"/>
    <property type="evidence" value="ECO:0007669"/>
    <property type="project" value="UniProtKB-KW"/>
</dbReference>
<proteinExistence type="predicted"/>
<organism evidence="3 4">
    <name type="scientific">Sandaracinobacteroides saxicola</name>
    <dbReference type="NCBI Taxonomy" id="2759707"/>
    <lineage>
        <taxon>Bacteria</taxon>
        <taxon>Pseudomonadati</taxon>
        <taxon>Pseudomonadota</taxon>
        <taxon>Alphaproteobacteria</taxon>
        <taxon>Sphingomonadales</taxon>
        <taxon>Sphingosinicellaceae</taxon>
        <taxon>Sandaracinobacteroides</taxon>
    </lineage>
</organism>
<keyword evidence="1 3" id="KW-0808">Transferase</keyword>
<name>A0A7G5IKP3_9SPHN</name>
<dbReference type="Pfam" id="PF13649">
    <property type="entry name" value="Methyltransf_25"/>
    <property type="match status" value="1"/>
</dbReference>
<dbReference type="EMBL" id="CP059851">
    <property type="protein sequence ID" value="QMW23935.1"/>
    <property type="molecule type" value="Genomic_DNA"/>
</dbReference>
<gene>
    <name evidence="3" type="ORF">H3309_05555</name>
</gene>
<dbReference type="PANTHER" id="PTHR43861">
    <property type="entry name" value="TRANS-ACONITATE 2-METHYLTRANSFERASE-RELATED"/>
    <property type="match status" value="1"/>
</dbReference>
<sequence>MTPELVALMAGQRAYYAARAPTYDDWWQRNGIYDEGDGRNAAWTADVEALQAWLGSQGRLGRCIELAGGTGLWTTRLGRQADELLVVDASREVLTLNRARGHPPHVRFRQADIFALEPLQQFDTVFFGFWLNHVPNSLRARFWALVRGLLRPGGRALFVDSAAASTIWRFDESIDRQGDRIQQRELDGAVFGVVKQPLAPDDVRQWLCAEGWWADVAQTNEFFIHGRCEPAAVEVVALTCTCDIAPVQFEGRTRDDRPLYIRQHEGPATVCIGRPRETMAAAVQGDPQFLVPLLAQDDARNMLDDIARWCDLTLPDHIAGL</sequence>
<dbReference type="Proteomes" id="UP000515292">
    <property type="component" value="Chromosome"/>
</dbReference>
<reference evidence="3 4" key="1">
    <citation type="submission" date="2020-07" db="EMBL/GenBank/DDBJ databases">
        <title>Complete genome sequence for Sandaracinobacter sp. M6.</title>
        <authorList>
            <person name="Tang Y."/>
            <person name="Liu Q."/>
            <person name="Guo Z."/>
            <person name="Lei P."/>
            <person name="Huang B."/>
        </authorList>
    </citation>
    <scope>NUCLEOTIDE SEQUENCE [LARGE SCALE GENOMIC DNA]</scope>
    <source>
        <strain evidence="3 4">M6</strain>
    </source>
</reference>
<protein>
    <submittedName>
        <fullName evidence="3">Class I SAM-dependent methyltransferase</fullName>
    </submittedName>
</protein>
<evidence type="ECO:0000313" key="3">
    <source>
        <dbReference type="EMBL" id="QMW23935.1"/>
    </source>
</evidence>
<accession>A0A7G5IKP3</accession>
<dbReference type="AlphaFoldDB" id="A0A7G5IKP3"/>
<evidence type="ECO:0000256" key="1">
    <source>
        <dbReference type="ARBA" id="ARBA00022679"/>
    </source>
</evidence>
<keyword evidence="4" id="KW-1185">Reference proteome</keyword>
<evidence type="ECO:0000259" key="2">
    <source>
        <dbReference type="Pfam" id="PF13649"/>
    </source>
</evidence>
<keyword evidence="3" id="KW-0489">Methyltransferase</keyword>
<feature type="domain" description="Methyltransferase" evidence="2">
    <location>
        <begin position="65"/>
        <end position="154"/>
    </location>
</feature>
<dbReference type="Gene3D" id="3.40.50.150">
    <property type="entry name" value="Vaccinia Virus protein VP39"/>
    <property type="match status" value="1"/>
</dbReference>
<dbReference type="GO" id="GO:0008168">
    <property type="term" value="F:methyltransferase activity"/>
    <property type="evidence" value="ECO:0007669"/>
    <property type="project" value="UniProtKB-KW"/>
</dbReference>
<dbReference type="InterPro" id="IPR029063">
    <property type="entry name" value="SAM-dependent_MTases_sf"/>
</dbReference>
<evidence type="ECO:0000313" key="4">
    <source>
        <dbReference type="Proteomes" id="UP000515292"/>
    </source>
</evidence>
<dbReference type="KEGG" id="sand:H3309_05555"/>
<dbReference type="SUPFAM" id="SSF53335">
    <property type="entry name" value="S-adenosyl-L-methionine-dependent methyltransferases"/>
    <property type="match status" value="1"/>
</dbReference>
<dbReference type="CDD" id="cd02440">
    <property type="entry name" value="AdoMet_MTases"/>
    <property type="match status" value="1"/>
</dbReference>
<dbReference type="InterPro" id="IPR041698">
    <property type="entry name" value="Methyltransf_25"/>
</dbReference>